<proteinExistence type="inferred from homology"/>
<dbReference type="AlphaFoldDB" id="A0A4Q9FJM2"/>
<evidence type="ECO:0000256" key="2">
    <source>
        <dbReference type="ARBA" id="ARBA00022670"/>
    </source>
</evidence>
<dbReference type="GO" id="GO:0006508">
    <property type="term" value="P:proteolysis"/>
    <property type="evidence" value="ECO:0007669"/>
    <property type="project" value="UniProtKB-KW"/>
</dbReference>
<evidence type="ECO:0000256" key="5">
    <source>
        <dbReference type="PROSITE-ProRule" id="PRU01240"/>
    </source>
</evidence>
<name>A0A4Q9FJM2_9FLAO</name>
<dbReference type="SUPFAM" id="SSF52743">
    <property type="entry name" value="Subtilisin-like"/>
    <property type="match status" value="1"/>
</dbReference>
<dbReference type="GO" id="GO:0004252">
    <property type="term" value="F:serine-type endopeptidase activity"/>
    <property type="evidence" value="ECO:0007669"/>
    <property type="project" value="UniProtKB-UniRule"/>
</dbReference>
<organism evidence="7 8">
    <name type="scientific">Hyunsoonleella pacifica</name>
    <dbReference type="NCBI Taxonomy" id="1080224"/>
    <lineage>
        <taxon>Bacteria</taxon>
        <taxon>Pseudomonadati</taxon>
        <taxon>Bacteroidota</taxon>
        <taxon>Flavobacteriia</taxon>
        <taxon>Flavobacteriales</taxon>
        <taxon>Flavobacteriaceae</taxon>
    </lineage>
</organism>
<gene>
    <name evidence="7" type="ORF">EYD46_16685</name>
</gene>
<feature type="active site" description="Charge relay system" evidence="5">
    <location>
        <position position="89"/>
    </location>
</feature>
<keyword evidence="2 5" id="KW-0645">Protease</keyword>
<evidence type="ECO:0000256" key="3">
    <source>
        <dbReference type="ARBA" id="ARBA00022801"/>
    </source>
</evidence>
<dbReference type="PRINTS" id="PR00723">
    <property type="entry name" value="SUBTILISIN"/>
</dbReference>
<keyword evidence="3 5" id="KW-0378">Hydrolase</keyword>
<dbReference type="PANTHER" id="PTHR43806">
    <property type="entry name" value="PEPTIDASE S8"/>
    <property type="match status" value="1"/>
</dbReference>
<dbReference type="InterPro" id="IPR000209">
    <property type="entry name" value="Peptidase_S8/S53_dom"/>
</dbReference>
<evidence type="ECO:0000313" key="8">
    <source>
        <dbReference type="Proteomes" id="UP000292372"/>
    </source>
</evidence>
<evidence type="ECO:0000256" key="1">
    <source>
        <dbReference type="ARBA" id="ARBA00011073"/>
    </source>
</evidence>
<accession>A0A4Q9FJM2</accession>
<dbReference type="Pfam" id="PF00082">
    <property type="entry name" value="Peptidase_S8"/>
    <property type="match status" value="1"/>
</dbReference>
<protein>
    <recommendedName>
        <fullName evidence="6">Peptidase S8/S53 domain-containing protein</fullName>
    </recommendedName>
</protein>
<reference evidence="7 8" key="1">
    <citation type="journal article" date="2015" name="Int. J. Syst. Evol. Microbiol.">
        <title>Hyunsoonleella pacifica sp. nov., isolated from seawater of South Pacific Gyre.</title>
        <authorList>
            <person name="Gao X."/>
            <person name="Zhang Z."/>
            <person name="Dai X."/>
            <person name="Zhang X.H."/>
        </authorList>
    </citation>
    <scope>NUCLEOTIDE SEQUENCE [LARGE SCALE GENOMIC DNA]</scope>
    <source>
        <strain evidence="7 8">SW033</strain>
    </source>
</reference>
<keyword evidence="4 5" id="KW-0720">Serine protease</keyword>
<feature type="active site" description="Charge relay system" evidence="5">
    <location>
        <position position="476"/>
    </location>
</feature>
<dbReference type="Gene3D" id="3.40.50.200">
    <property type="entry name" value="Peptidase S8/S53 domain"/>
    <property type="match status" value="2"/>
</dbReference>
<feature type="domain" description="Peptidase S8/S53" evidence="6">
    <location>
        <begin position="81"/>
        <end position="509"/>
    </location>
</feature>
<evidence type="ECO:0000259" key="6">
    <source>
        <dbReference type="Pfam" id="PF00082"/>
    </source>
</evidence>
<dbReference type="EMBL" id="SIRS01000007">
    <property type="protein sequence ID" value="TBN13132.1"/>
    <property type="molecule type" value="Genomic_DNA"/>
</dbReference>
<dbReference type="InterPro" id="IPR036852">
    <property type="entry name" value="Peptidase_S8/S53_dom_sf"/>
</dbReference>
<sequence>MITRFLMKFIRIYFLSVITILLFQCTKKKEYPQIKKIENPLVFSDTLFDKKTWFKKDIIEDSIPGISLDKAKKLLKNKKHQKVIVAIIDGTVDIEHKDLKDHIWKNFDEIANNGLDDDHNGYVDDINGWDFLGSNDSIDHKYLHYSYTRYVKKYDSLYKGKTLSDLDPKDSLGFITYQHAKYRLNQKLKSVPEEKQYAENVKKWKGKAKSKIIMSLGYDDDFNFTLKKLDSIKSSIVRDSILLENIQILSGFIEHGYTDEYIEHLNVKARILINKQLNIVYDERAFLGDNPSNINDIGYGSNRVNSNLGIYSHGTKVAGLVVKESTEIKIMPLAISGHGSNHDKDIALAIRYAVDQGAKVINMSFGKEFSVYKHMVDEAFLYAQQNNVLLVSSTGNDYYDVDNPKNIKYPTDLDASRRIEFVNNFISVGGSTCYANEDLNFEDSNYGKKNVDIFAPADKIYTMYPNDEYRFDSGTSLASALTSKVAALLFSYYPNLTAPQVKQIIMDSGVEYTFSVKMPTVENENRTTPFNQLSKSGKIVNAYNALIMADSISK</sequence>
<evidence type="ECO:0000313" key="7">
    <source>
        <dbReference type="EMBL" id="TBN13132.1"/>
    </source>
</evidence>
<evidence type="ECO:0000256" key="4">
    <source>
        <dbReference type="ARBA" id="ARBA00022825"/>
    </source>
</evidence>
<keyword evidence="8" id="KW-1185">Reference proteome</keyword>
<comment type="similarity">
    <text evidence="1 5">Belongs to the peptidase S8 family.</text>
</comment>
<comment type="caution">
    <text evidence="7">The sequence shown here is derived from an EMBL/GenBank/DDBJ whole genome shotgun (WGS) entry which is preliminary data.</text>
</comment>
<dbReference type="PROSITE" id="PS51892">
    <property type="entry name" value="SUBTILASE"/>
    <property type="match status" value="1"/>
</dbReference>
<dbReference type="Proteomes" id="UP000292372">
    <property type="component" value="Unassembled WGS sequence"/>
</dbReference>
<dbReference type="InterPro" id="IPR015500">
    <property type="entry name" value="Peptidase_S8_subtilisin-rel"/>
</dbReference>
<dbReference type="PANTHER" id="PTHR43806:SF11">
    <property type="entry name" value="CEREVISIN-RELATED"/>
    <property type="match status" value="1"/>
</dbReference>
<dbReference type="InterPro" id="IPR050131">
    <property type="entry name" value="Peptidase_S8_subtilisin-like"/>
</dbReference>
<feature type="active site" description="Charge relay system" evidence="5">
    <location>
        <position position="313"/>
    </location>
</feature>
<dbReference type="OrthoDB" id="9798386at2"/>